<feature type="transmembrane region" description="Helical" evidence="8">
    <location>
        <begin position="576"/>
        <end position="593"/>
    </location>
</feature>
<feature type="transmembrane region" description="Helical" evidence="8">
    <location>
        <begin position="26"/>
        <end position="47"/>
    </location>
</feature>
<protein>
    <recommendedName>
        <fullName evidence="11">Cellulose synthase-like protein E6</fullName>
    </recommendedName>
</protein>
<accession>A0ABQ9L208</accession>
<evidence type="ECO:0000256" key="7">
    <source>
        <dbReference type="ARBA" id="ARBA00023316"/>
    </source>
</evidence>
<feature type="transmembrane region" description="Helical" evidence="8">
    <location>
        <begin position="538"/>
        <end position="556"/>
    </location>
</feature>
<evidence type="ECO:0000313" key="10">
    <source>
        <dbReference type="Proteomes" id="UP001174677"/>
    </source>
</evidence>
<comment type="caution">
    <text evidence="9">The sequence shown here is derived from an EMBL/GenBank/DDBJ whole genome shotgun (WGS) entry which is preliminary data.</text>
</comment>
<feature type="transmembrane region" description="Helical" evidence="8">
    <location>
        <begin position="690"/>
        <end position="712"/>
    </location>
</feature>
<sequence length="741" mass="84827">MGSQGGRDEEEEALPLFQRQQAKGRVAYRVFASTIFVGICLIWIHRFLYIPMVGEDGRWVWVGMFMAELCFSFFWVCTQSLRWNLTLLYPFKHSLSLRYEDKLPGIDIFVCTADPIIEPPTLVINTILSAMSYNYPSEKLAVYLSDDGGSDLTFYAFLEASHFAKYWIPFCKKNDIEPMSPEAYFAHNSNVQDITYAQEWSVVKNLYEEMKERIESTMERGNISKEIRVKHKGFSEWNCNVTKKDHQSIVQIVLDGRDETAVDNNGYRLPTLVYVAREKRPQYPHHFKAGAMNALIRVASEISNGPIILNLDCDMYVNDSDAIREALCFFMDEEKGHEIAYVQHPQNFNNITKNDLYANSFNVFNKVELVGMCGYDSAFYLGTGCFHRRESLCGKNYSEDNKLRLDIKDAKKNDKRTVNELEEASKIVASCSYDKDTQWGKEMGLVYGCPVEDNITGLKIQCRGWKSVYYCPNKEAFLGVAPNTLEVALIQHRRWAEGFFQIFLSKYCPFIYGHGKIKLGAQMGYCANLLWAPMSLPTLYYVIIPPLCLLHGIPLFPQASSQWFLPYAYVFISKNAYSIVETWVCGGTIKAWWNSQRMWVIRRTTAYFLAFIDTTIKQLRLSQTAFAITPKVVTDDVLKRYEKEVMEFGSSTTEVTIIATLAMLNLLSFVGAIMKRIIASEIDFNTTEMLIPQVILCVLVIMVNLPVYQALFSRNDEGRIPQGVMFKSIVLASLTCMVPIN</sequence>
<gene>
    <name evidence="9" type="ORF">P3X46_027341</name>
</gene>
<evidence type="ECO:0000256" key="3">
    <source>
        <dbReference type="ARBA" id="ARBA00022679"/>
    </source>
</evidence>
<feature type="transmembrane region" description="Helical" evidence="8">
    <location>
        <begin position="59"/>
        <end position="77"/>
    </location>
</feature>
<dbReference type="SUPFAM" id="SSF53448">
    <property type="entry name" value="Nucleotide-diphospho-sugar transferases"/>
    <property type="match status" value="1"/>
</dbReference>
<evidence type="ECO:0000256" key="4">
    <source>
        <dbReference type="ARBA" id="ARBA00022692"/>
    </source>
</evidence>
<evidence type="ECO:0000256" key="5">
    <source>
        <dbReference type="ARBA" id="ARBA00022989"/>
    </source>
</evidence>
<dbReference type="Pfam" id="PF03552">
    <property type="entry name" value="Cellulose_synt"/>
    <property type="match status" value="2"/>
</dbReference>
<evidence type="ECO:0000256" key="8">
    <source>
        <dbReference type="SAM" id="Phobius"/>
    </source>
</evidence>
<keyword evidence="4 8" id="KW-0812">Transmembrane</keyword>
<name>A0ABQ9L208_HEVBR</name>
<keyword evidence="5 8" id="KW-1133">Transmembrane helix</keyword>
<evidence type="ECO:0000256" key="1">
    <source>
        <dbReference type="ARBA" id="ARBA00004127"/>
    </source>
</evidence>
<dbReference type="PANTHER" id="PTHR13301">
    <property type="entry name" value="X-BOX TRANSCRIPTION FACTOR-RELATED"/>
    <property type="match status" value="1"/>
</dbReference>
<keyword evidence="3" id="KW-0808">Transferase</keyword>
<dbReference type="Proteomes" id="UP001174677">
    <property type="component" value="Chromosome 15"/>
</dbReference>
<dbReference type="EMBL" id="JARPOI010000015">
    <property type="protein sequence ID" value="KAJ9153956.1"/>
    <property type="molecule type" value="Genomic_DNA"/>
</dbReference>
<keyword evidence="2" id="KW-0328">Glycosyltransferase</keyword>
<dbReference type="InterPro" id="IPR005150">
    <property type="entry name" value="Cellulose_synth"/>
</dbReference>
<evidence type="ECO:0000256" key="2">
    <source>
        <dbReference type="ARBA" id="ARBA00022676"/>
    </source>
</evidence>
<keyword evidence="6 8" id="KW-0472">Membrane</keyword>
<organism evidence="9 10">
    <name type="scientific">Hevea brasiliensis</name>
    <name type="common">Para rubber tree</name>
    <name type="synonym">Siphonia brasiliensis</name>
    <dbReference type="NCBI Taxonomy" id="3981"/>
    <lineage>
        <taxon>Eukaryota</taxon>
        <taxon>Viridiplantae</taxon>
        <taxon>Streptophyta</taxon>
        <taxon>Embryophyta</taxon>
        <taxon>Tracheophyta</taxon>
        <taxon>Spermatophyta</taxon>
        <taxon>Magnoliopsida</taxon>
        <taxon>eudicotyledons</taxon>
        <taxon>Gunneridae</taxon>
        <taxon>Pentapetalae</taxon>
        <taxon>rosids</taxon>
        <taxon>fabids</taxon>
        <taxon>Malpighiales</taxon>
        <taxon>Euphorbiaceae</taxon>
        <taxon>Crotonoideae</taxon>
        <taxon>Micrandreae</taxon>
        <taxon>Hevea</taxon>
    </lineage>
</organism>
<comment type="subcellular location">
    <subcellularLocation>
        <location evidence="1">Endomembrane system</location>
        <topology evidence="1">Multi-pass membrane protein</topology>
    </subcellularLocation>
</comment>
<reference evidence="9 10" key="1">
    <citation type="journal article" date="2023" name="Plant Biotechnol. J.">
        <title>Chromosome-level wild Hevea brasiliensis genome provides new tools for genomic-assisted breeding and valuable loci to elevate rubber yield.</title>
        <authorList>
            <person name="Cheng H."/>
            <person name="Song X."/>
            <person name="Hu Y."/>
            <person name="Wu T."/>
            <person name="Yang Q."/>
            <person name="An Z."/>
            <person name="Feng S."/>
            <person name="Deng Z."/>
            <person name="Wu W."/>
            <person name="Zeng X."/>
            <person name="Tu M."/>
            <person name="Wang X."/>
            <person name="Huang H."/>
        </authorList>
    </citation>
    <scope>NUCLEOTIDE SEQUENCE [LARGE SCALE GENOMIC DNA]</scope>
    <source>
        <strain evidence="9">MT/VB/25A 57/8</strain>
    </source>
</reference>
<evidence type="ECO:0000256" key="6">
    <source>
        <dbReference type="ARBA" id="ARBA00023136"/>
    </source>
</evidence>
<evidence type="ECO:0008006" key="11">
    <source>
        <dbReference type="Google" id="ProtNLM"/>
    </source>
</evidence>
<proteinExistence type="predicted"/>
<keyword evidence="7" id="KW-0961">Cell wall biogenesis/degradation</keyword>
<dbReference type="InterPro" id="IPR029044">
    <property type="entry name" value="Nucleotide-diphossugar_trans"/>
</dbReference>
<keyword evidence="10" id="KW-1185">Reference proteome</keyword>
<feature type="transmembrane region" description="Helical" evidence="8">
    <location>
        <begin position="655"/>
        <end position="678"/>
    </location>
</feature>
<dbReference type="Gene3D" id="3.90.550.10">
    <property type="entry name" value="Spore Coat Polysaccharide Biosynthesis Protein SpsA, Chain A"/>
    <property type="match status" value="2"/>
</dbReference>
<evidence type="ECO:0000313" key="9">
    <source>
        <dbReference type="EMBL" id="KAJ9153956.1"/>
    </source>
</evidence>